<evidence type="ECO:0000256" key="5">
    <source>
        <dbReference type="PROSITE-ProRule" id="PRU00169"/>
    </source>
</evidence>
<dbReference type="FunFam" id="3.30.565.10:FF:000010">
    <property type="entry name" value="Sensor histidine kinase RcsC"/>
    <property type="match status" value="1"/>
</dbReference>
<accession>A0A290MV53</accession>
<dbReference type="EMBL" id="CP023315">
    <property type="protein sequence ID" value="ATC33752.1"/>
    <property type="molecule type" value="Genomic_DNA"/>
</dbReference>
<dbReference type="PRINTS" id="PR00344">
    <property type="entry name" value="BCTRLSENSOR"/>
</dbReference>
<dbReference type="InterPro" id="IPR036097">
    <property type="entry name" value="HisK_dim/P_sf"/>
</dbReference>
<evidence type="ECO:0000313" key="9">
    <source>
        <dbReference type="EMBL" id="ATC33752.1"/>
    </source>
</evidence>
<proteinExistence type="predicted"/>
<dbReference type="Pfam" id="PF02518">
    <property type="entry name" value="HATPase_c"/>
    <property type="match status" value="1"/>
</dbReference>
<protein>
    <recommendedName>
        <fullName evidence="2">histidine kinase</fullName>
        <ecNumber evidence="2">2.7.13.3</ecNumber>
    </recommendedName>
</protein>
<dbReference type="InterPro" id="IPR005467">
    <property type="entry name" value="His_kinase_dom"/>
</dbReference>
<dbReference type="PROSITE" id="PS50110">
    <property type="entry name" value="RESPONSE_REGULATORY"/>
    <property type="match status" value="1"/>
</dbReference>
<dbReference type="InterPro" id="IPR011006">
    <property type="entry name" value="CheY-like_superfamily"/>
</dbReference>
<dbReference type="SUPFAM" id="SSF47384">
    <property type="entry name" value="Homodimeric domain of signal transducing histidine kinase"/>
    <property type="match status" value="1"/>
</dbReference>
<dbReference type="InterPro" id="IPR004358">
    <property type="entry name" value="Sig_transdc_His_kin-like_C"/>
</dbReference>
<dbReference type="RefSeq" id="WP_096053118.1">
    <property type="nucleotide sequence ID" value="NZ_CP023315.3"/>
</dbReference>
<dbReference type="CDD" id="cd16922">
    <property type="entry name" value="HATPase_EvgS-ArcB-TorS-like"/>
    <property type="match status" value="1"/>
</dbReference>
<sequence>MSPFLTSLLPHLRGNANERYRQVYSRAGLTVLLSWALDLIGRRDLIPLWLSASLAVQLLEFVAVRPFARGRFPTRYLSAQIILMLVAMVAMAVVHAGGVLIFWQSGQPPLMALALMVLVGGILNNVASGVDSRSLFYLGATPYGLSLLAMPILAWGQAREQVTILALTVGFFILAVHTIWGRMHADRRALVAARVEADRRRMETEEALSDRTAMAAIVSHELRTPLSAILAGAHLIRAGTAPAQTRATAELIVDAGQLMTGLLTDMLDQAKIEARAMSLEERDFDLLGAVRDAGRFWSANARAKGLTLVEPPKDQAAVWVRGDPFRLRQILNNLLSNAMKFTDEGAIALRIAVEPLSDDRMAVEIEVQDNGPGIAEDAMNRLFTPYAQASQETARTYGGTGLGLTVSRQLARLMGGELDARPGSPRGAVFRLRLEMPQGQEEDATRATQPSAAAAPDLAALNVLAVDDHEVNRRTLALVLEPLGVTLTTAPDGLEALKALEAKAFDVVLMDVNMPGLDGREATRRLRAGKGLNHDTPVIGFSAGVADHEVEACHAAGMTDWIAKPLDVRALYAALDRAQNRVENRAENRAETRAEA</sequence>
<dbReference type="AlphaFoldDB" id="A0A290MV53"/>
<name>A0A290MV53_CAUVI</name>
<dbReference type="InterPro" id="IPR003594">
    <property type="entry name" value="HATPase_dom"/>
</dbReference>
<evidence type="ECO:0000313" key="10">
    <source>
        <dbReference type="Proteomes" id="UP000217311"/>
    </source>
</evidence>
<feature type="transmembrane region" description="Helical" evidence="6">
    <location>
        <begin position="76"/>
        <end position="103"/>
    </location>
</feature>
<feature type="domain" description="Response regulatory" evidence="8">
    <location>
        <begin position="462"/>
        <end position="579"/>
    </location>
</feature>
<dbReference type="InterPro" id="IPR036890">
    <property type="entry name" value="HATPase_C_sf"/>
</dbReference>
<evidence type="ECO:0000259" key="8">
    <source>
        <dbReference type="PROSITE" id="PS50110"/>
    </source>
</evidence>
<keyword evidence="6" id="KW-0472">Membrane</keyword>
<dbReference type="CDD" id="cd17546">
    <property type="entry name" value="REC_hyHK_CKI1_RcsC-like"/>
    <property type="match status" value="1"/>
</dbReference>
<dbReference type="Proteomes" id="UP000217311">
    <property type="component" value="Chromosome"/>
</dbReference>
<keyword evidence="9" id="KW-0418">Kinase</keyword>
<comment type="catalytic activity">
    <reaction evidence="1">
        <text>ATP + protein L-histidine = ADP + protein N-phospho-L-histidine.</text>
        <dbReference type="EC" id="2.7.13.3"/>
    </reaction>
</comment>
<organism evidence="9 10">
    <name type="scientific">Caulobacter vibrioides</name>
    <name type="common">Caulobacter crescentus</name>
    <dbReference type="NCBI Taxonomy" id="155892"/>
    <lineage>
        <taxon>Bacteria</taxon>
        <taxon>Pseudomonadati</taxon>
        <taxon>Pseudomonadota</taxon>
        <taxon>Alphaproteobacteria</taxon>
        <taxon>Caulobacterales</taxon>
        <taxon>Caulobacteraceae</taxon>
        <taxon>Caulobacter</taxon>
    </lineage>
</organism>
<dbReference type="SMART" id="SM00448">
    <property type="entry name" value="REC"/>
    <property type="match status" value="1"/>
</dbReference>
<feature type="modified residue" description="4-aspartylphosphate" evidence="5">
    <location>
        <position position="511"/>
    </location>
</feature>
<keyword evidence="4" id="KW-0902">Two-component regulatory system</keyword>
<feature type="domain" description="Histidine kinase" evidence="7">
    <location>
        <begin position="217"/>
        <end position="438"/>
    </location>
</feature>
<dbReference type="SUPFAM" id="SSF55874">
    <property type="entry name" value="ATPase domain of HSP90 chaperone/DNA topoisomerase II/histidine kinase"/>
    <property type="match status" value="1"/>
</dbReference>
<dbReference type="EC" id="2.7.13.3" evidence="2"/>
<dbReference type="SUPFAM" id="SSF52172">
    <property type="entry name" value="CheY-like"/>
    <property type="match status" value="1"/>
</dbReference>
<evidence type="ECO:0000259" key="7">
    <source>
        <dbReference type="PROSITE" id="PS50109"/>
    </source>
</evidence>
<keyword evidence="6" id="KW-1133">Transmembrane helix</keyword>
<evidence type="ECO:0000256" key="2">
    <source>
        <dbReference type="ARBA" id="ARBA00012438"/>
    </source>
</evidence>
<feature type="transmembrane region" description="Helical" evidence="6">
    <location>
        <begin position="134"/>
        <end position="156"/>
    </location>
</feature>
<dbReference type="PANTHER" id="PTHR45339:SF1">
    <property type="entry name" value="HYBRID SIGNAL TRANSDUCTION HISTIDINE KINASE J"/>
    <property type="match status" value="1"/>
</dbReference>
<dbReference type="InterPro" id="IPR003661">
    <property type="entry name" value="HisK_dim/P_dom"/>
</dbReference>
<dbReference type="Pfam" id="PF00072">
    <property type="entry name" value="Response_reg"/>
    <property type="match status" value="1"/>
</dbReference>
<dbReference type="SMART" id="SM00387">
    <property type="entry name" value="HATPase_c"/>
    <property type="match status" value="1"/>
</dbReference>
<gene>
    <name evidence="9" type="ORF">CA606_16195</name>
</gene>
<feature type="transmembrane region" description="Helical" evidence="6">
    <location>
        <begin position="109"/>
        <end position="127"/>
    </location>
</feature>
<dbReference type="Gene3D" id="1.10.287.130">
    <property type="match status" value="1"/>
</dbReference>
<keyword evidence="9" id="KW-0808">Transferase</keyword>
<feature type="transmembrane region" description="Helical" evidence="6">
    <location>
        <begin position="162"/>
        <end position="180"/>
    </location>
</feature>
<dbReference type="GO" id="GO:0000155">
    <property type="term" value="F:phosphorelay sensor kinase activity"/>
    <property type="evidence" value="ECO:0007669"/>
    <property type="project" value="InterPro"/>
</dbReference>
<dbReference type="Gene3D" id="3.40.50.2300">
    <property type="match status" value="1"/>
</dbReference>
<feature type="transmembrane region" description="Helical" evidence="6">
    <location>
        <begin position="46"/>
        <end position="64"/>
    </location>
</feature>
<keyword evidence="3 5" id="KW-0597">Phosphoprotein</keyword>
<dbReference type="PANTHER" id="PTHR45339">
    <property type="entry name" value="HYBRID SIGNAL TRANSDUCTION HISTIDINE KINASE J"/>
    <property type="match status" value="1"/>
</dbReference>
<keyword evidence="6" id="KW-0812">Transmembrane</keyword>
<dbReference type="InterPro" id="IPR001789">
    <property type="entry name" value="Sig_transdc_resp-reg_receiver"/>
</dbReference>
<evidence type="ECO:0000256" key="6">
    <source>
        <dbReference type="SAM" id="Phobius"/>
    </source>
</evidence>
<dbReference type="CDD" id="cd00082">
    <property type="entry name" value="HisKA"/>
    <property type="match status" value="1"/>
</dbReference>
<evidence type="ECO:0000256" key="1">
    <source>
        <dbReference type="ARBA" id="ARBA00000085"/>
    </source>
</evidence>
<dbReference type="Pfam" id="PF00512">
    <property type="entry name" value="HisKA"/>
    <property type="match status" value="1"/>
</dbReference>
<dbReference type="SMART" id="SM00388">
    <property type="entry name" value="HisKA"/>
    <property type="match status" value="1"/>
</dbReference>
<dbReference type="PROSITE" id="PS50109">
    <property type="entry name" value="HIS_KIN"/>
    <property type="match status" value="1"/>
</dbReference>
<evidence type="ECO:0000256" key="3">
    <source>
        <dbReference type="ARBA" id="ARBA00022553"/>
    </source>
</evidence>
<evidence type="ECO:0000256" key="4">
    <source>
        <dbReference type="ARBA" id="ARBA00023012"/>
    </source>
</evidence>
<dbReference type="Gene3D" id="3.30.565.10">
    <property type="entry name" value="Histidine kinase-like ATPase, C-terminal domain"/>
    <property type="match status" value="1"/>
</dbReference>
<reference evidence="10" key="1">
    <citation type="submission" date="2017-09" db="EMBL/GenBank/DDBJ databases">
        <title>Genome evolution observed in wild isolates of Caulobacter crescentus.</title>
        <authorList>
            <person name="Ely B."/>
            <person name="Wilson K."/>
            <person name="Scott D."/>
        </authorList>
    </citation>
    <scope>NUCLEOTIDE SEQUENCE [LARGE SCALE GENOMIC DNA]</scope>
    <source>
        <strain evidence="10">CB13b1a</strain>
    </source>
</reference>